<dbReference type="InterPro" id="IPR009057">
    <property type="entry name" value="Homeodomain-like_sf"/>
</dbReference>
<comment type="caution">
    <text evidence="4">The sequence shown here is derived from an EMBL/GenBank/DDBJ whole genome shotgun (WGS) entry which is preliminary data.</text>
</comment>
<organism evidence="4 5">
    <name type="scientific">Nocardia caishijiensis</name>
    <dbReference type="NCBI Taxonomy" id="184756"/>
    <lineage>
        <taxon>Bacteria</taxon>
        <taxon>Bacillati</taxon>
        <taxon>Actinomycetota</taxon>
        <taxon>Actinomycetes</taxon>
        <taxon>Mycobacteriales</taxon>
        <taxon>Nocardiaceae</taxon>
        <taxon>Nocardia</taxon>
    </lineage>
</organism>
<evidence type="ECO:0000259" key="3">
    <source>
        <dbReference type="PROSITE" id="PS50977"/>
    </source>
</evidence>
<keyword evidence="5" id="KW-1185">Reference proteome</keyword>
<evidence type="ECO:0000256" key="1">
    <source>
        <dbReference type="ARBA" id="ARBA00023125"/>
    </source>
</evidence>
<evidence type="ECO:0000313" key="5">
    <source>
        <dbReference type="Proteomes" id="UP000798951"/>
    </source>
</evidence>
<accession>A0ABQ6YLX5</accession>
<dbReference type="PROSITE" id="PS50977">
    <property type="entry name" value="HTH_TETR_2"/>
    <property type="match status" value="1"/>
</dbReference>
<gene>
    <name evidence="4" type="ORF">FNL39_104211</name>
</gene>
<evidence type="ECO:0000256" key="2">
    <source>
        <dbReference type="PROSITE-ProRule" id="PRU00335"/>
    </source>
</evidence>
<dbReference type="EMBL" id="VMSD01000004">
    <property type="protein sequence ID" value="KAF0846789.1"/>
    <property type="molecule type" value="Genomic_DNA"/>
</dbReference>
<keyword evidence="1 2" id="KW-0238">DNA-binding</keyword>
<proteinExistence type="predicted"/>
<sequence>MTETTEPRGDATRARLLEAAIDAFADKGFNGTTTRDIASAAGMSPAAVYVHHKSKEELLYVISRAGHEQSLALVRAAIRSTDDPVLALHTVIHDFAAHHVRGHTRARIVNYELSALTPEHYAVIRDLRRQIDQEIRDLVERGVATGAFDVPDPRMAAVALLSLGIDIARWYRDRGDWSPEDIADGYADMALRIVGARRPTP</sequence>
<dbReference type="InterPro" id="IPR050109">
    <property type="entry name" value="HTH-type_TetR-like_transc_reg"/>
</dbReference>
<dbReference type="Pfam" id="PF00440">
    <property type="entry name" value="TetR_N"/>
    <property type="match status" value="1"/>
</dbReference>
<reference evidence="4 5" key="1">
    <citation type="submission" date="2019-07" db="EMBL/GenBank/DDBJ databases">
        <title>Genomic Encyclopedia of Type Strains, Phase IV (KMG-IV): sequencing the most valuable type-strain genomes for metagenomic binning, comparative biology and taxonomic classification.</title>
        <authorList>
            <person name="Goeker M."/>
        </authorList>
    </citation>
    <scope>NUCLEOTIDE SEQUENCE [LARGE SCALE GENOMIC DNA]</scope>
    <source>
        <strain evidence="4 5">DSM 44831</strain>
    </source>
</reference>
<dbReference type="InterPro" id="IPR001647">
    <property type="entry name" value="HTH_TetR"/>
</dbReference>
<evidence type="ECO:0000313" key="4">
    <source>
        <dbReference type="EMBL" id="KAF0846789.1"/>
    </source>
</evidence>
<dbReference type="Gene3D" id="1.10.357.10">
    <property type="entry name" value="Tetracycline Repressor, domain 2"/>
    <property type="match status" value="1"/>
</dbReference>
<name>A0ABQ6YLX5_9NOCA</name>
<dbReference type="RefSeq" id="WP_067983171.1">
    <property type="nucleotide sequence ID" value="NZ_VMSD01000004.1"/>
</dbReference>
<dbReference type="PRINTS" id="PR00455">
    <property type="entry name" value="HTHTETR"/>
</dbReference>
<feature type="DNA-binding region" description="H-T-H motif" evidence="2">
    <location>
        <begin position="33"/>
        <end position="52"/>
    </location>
</feature>
<dbReference type="PANTHER" id="PTHR30055">
    <property type="entry name" value="HTH-TYPE TRANSCRIPTIONAL REGULATOR RUTR"/>
    <property type="match status" value="1"/>
</dbReference>
<dbReference type="SUPFAM" id="SSF48498">
    <property type="entry name" value="Tetracyclin repressor-like, C-terminal domain"/>
    <property type="match status" value="1"/>
</dbReference>
<feature type="domain" description="HTH tetR-type" evidence="3">
    <location>
        <begin position="10"/>
        <end position="70"/>
    </location>
</feature>
<dbReference type="InterPro" id="IPR041490">
    <property type="entry name" value="KstR2_TetR_C"/>
</dbReference>
<dbReference type="InterPro" id="IPR036271">
    <property type="entry name" value="Tet_transcr_reg_TetR-rel_C_sf"/>
</dbReference>
<dbReference type="Proteomes" id="UP000798951">
    <property type="component" value="Unassembled WGS sequence"/>
</dbReference>
<dbReference type="Pfam" id="PF17932">
    <property type="entry name" value="TetR_C_24"/>
    <property type="match status" value="1"/>
</dbReference>
<dbReference type="SUPFAM" id="SSF46689">
    <property type="entry name" value="Homeodomain-like"/>
    <property type="match status" value="1"/>
</dbReference>
<dbReference type="PANTHER" id="PTHR30055:SF200">
    <property type="entry name" value="HTH-TYPE TRANSCRIPTIONAL REPRESSOR BDCR"/>
    <property type="match status" value="1"/>
</dbReference>
<protein>
    <submittedName>
        <fullName evidence="4">TetR family transcriptional regulator</fullName>
    </submittedName>
</protein>